<evidence type="ECO:0000313" key="10">
    <source>
        <dbReference type="Proteomes" id="UP000694867"/>
    </source>
</evidence>
<evidence type="ECO:0000256" key="2">
    <source>
        <dbReference type="ARBA" id="ARBA00008409"/>
    </source>
</evidence>
<feature type="compositionally biased region" description="Basic residues" evidence="9">
    <location>
        <begin position="24"/>
        <end position="37"/>
    </location>
</feature>
<dbReference type="GeneID" id="100904666"/>
<dbReference type="PANTHER" id="PTHR13469:SF8">
    <property type="entry name" value="HEXIM P-TEFB COMPLEX SUBUNIT 1"/>
    <property type="match status" value="1"/>
</dbReference>
<evidence type="ECO:0000256" key="7">
    <source>
        <dbReference type="ARBA" id="ARBA00023242"/>
    </source>
</evidence>
<dbReference type="Pfam" id="PF15313">
    <property type="entry name" value="HEXIM"/>
    <property type="match status" value="1"/>
</dbReference>
<dbReference type="AlphaFoldDB" id="A0AAJ6QVG1"/>
<keyword evidence="4" id="KW-0805">Transcription regulation</keyword>
<evidence type="ECO:0000256" key="6">
    <source>
        <dbReference type="ARBA" id="ARBA00023163"/>
    </source>
</evidence>
<evidence type="ECO:0000256" key="4">
    <source>
        <dbReference type="ARBA" id="ARBA00023015"/>
    </source>
</evidence>
<evidence type="ECO:0000313" key="11">
    <source>
        <dbReference type="RefSeq" id="XP_003745091.2"/>
    </source>
</evidence>
<proteinExistence type="inferred from homology"/>
<protein>
    <submittedName>
        <fullName evidence="11">Protein HEXIM</fullName>
    </submittedName>
</protein>
<evidence type="ECO:0000256" key="9">
    <source>
        <dbReference type="SAM" id="MobiDB-lite"/>
    </source>
</evidence>
<comment type="subcellular location">
    <subcellularLocation>
        <location evidence="1">Nucleus</location>
    </subcellularLocation>
</comment>
<comment type="similarity">
    <text evidence="2">Belongs to the HEXIM family.</text>
</comment>
<dbReference type="PRINTS" id="PR02094">
    <property type="entry name" value="HEXIMFAMILY"/>
</dbReference>
<dbReference type="GO" id="GO:0005737">
    <property type="term" value="C:cytoplasm"/>
    <property type="evidence" value="ECO:0007669"/>
    <property type="project" value="InterPro"/>
</dbReference>
<dbReference type="Gene3D" id="6.10.250.2910">
    <property type="match status" value="1"/>
</dbReference>
<dbReference type="KEGG" id="goe:100904666"/>
<dbReference type="GO" id="GO:0005654">
    <property type="term" value="C:nucleoplasm"/>
    <property type="evidence" value="ECO:0007669"/>
    <property type="project" value="TreeGrafter"/>
</dbReference>
<keyword evidence="5 8" id="KW-0175">Coiled coil</keyword>
<organism evidence="10 11">
    <name type="scientific">Galendromus occidentalis</name>
    <name type="common">western predatory mite</name>
    <dbReference type="NCBI Taxonomy" id="34638"/>
    <lineage>
        <taxon>Eukaryota</taxon>
        <taxon>Metazoa</taxon>
        <taxon>Ecdysozoa</taxon>
        <taxon>Arthropoda</taxon>
        <taxon>Chelicerata</taxon>
        <taxon>Arachnida</taxon>
        <taxon>Acari</taxon>
        <taxon>Parasitiformes</taxon>
        <taxon>Mesostigmata</taxon>
        <taxon>Gamasina</taxon>
        <taxon>Phytoseioidea</taxon>
        <taxon>Phytoseiidae</taxon>
        <taxon>Typhlodrominae</taxon>
        <taxon>Galendromus</taxon>
    </lineage>
</organism>
<reference evidence="11" key="1">
    <citation type="submission" date="2025-08" db="UniProtKB">
        <authorList>
            <consortium name="RefSeq"/>
        </authorList>
    </citation>
    <scope>IDENTIFICATION</scope>
</reference>
<feature type="compositionally biased region" description="Basic and acidic residues" evidence="9">
    <location>
        <begin position="10"/>
        <end position="23"/>
    </location>
</feature>
<dbReference type="GO" id="GO:0004861">
    <property type="term" value="F:cyclin-dependent protein serine/threonine kinase inhibitor activity"/>
    <property type="evidence" value="ECO:0007669"/>
    <property type="project" value="InterPro"/>
</dbReference>
<evidence type="ECO:0000256" key="5">
    <source>
        <dbReference type="ARBA" id="ARBA00023054"/>
    </source>
</evidence>
<dbReference type="Proteomes" id="UP000694867">
    <property type="component" value="Unplaced"/>
</dbReference>
<dbReference type="InterPro" id="IPR024872">
    <property type="entry name" value="HEXIM"/>
</dbReference>
<accession>A0AAJ6QVG1</accession>
<dbReference type="PANTHER" id="PTHR13469">
    <property type="entry name" value="HEXAMETHYLENE BISACETAMIDE INDUCIBLE 1"/>
    <property type="match status" value="1"/>
</dbReference>
<keyword evidence="6" id="KW-0804">Transcription</keyword>
<dbReference type="CTD" id="41778"/>
<dbReference type="GO" id="GO:0000122">
    <property type="term" value="P:negative regulation of transcription by RNA polymerase II"/>
    <property type="evidence" value="ECO:0007669"/>
    <property type="project" value="InterPro"/>
</dbReference>
<dbReference type="RefSeq" id="XP_003745091.2">
    <property type="nucleotide sequence ID" value="XM_003745043.3"/>
</dbReference>
<evidence type="ECO:0000256" key="3">
    <source>
        <dbReference type="ARBA" id="ARBA00022491"/>
    </source>
</evidence>
<dbReference type="GO" id="GO:0097322">
    <property type="term" value="F:7SK snRNA binding"/>
    <property type="evidence" value="ECO:0007669"/>
    <property type="project" value="TreeGrafter"/>
</dbReference>
<keyword evidence="7" id="KW-0539">Nucleus</keyword>
<keyword evidence="10" id="KW-1185">Reference proteome</keyword>
<evidence type="ECO:0000256" key="8">
    <source>
        <dbReference type="SAM" id="Coils"/>
    </source>
</evidence>
<evidence type="ECO:0000256" key="1">
    <source>
        <dbReference type="ARBA" id="ARBA00004123"/>
    </source>
</evidence>
<keyword evidence="3" id="KW-0678">Repressor</keyword>
<sequence>SLGQKKHASEKKAAELDNNPDGRRLHHRRRRRTHSFKKSNSTGSWQERRDDIRRRRAALRRQSLGLSVAPYNTNQFLMEEHQGEVDEEDLVHPRRKRGDSFNSVDSFGDDYNSSSFEDDEYLHAQFCAEYDSVASERLHAMSKAELVHEYLLLEARIDSLEEELKVVKKAEETDQPMEIQATEEDIAKISVFQQEISKLLEENRRLQMENDNLQQNVVVVQGAAGGAAEGDEESISVDDQ</sequence>
<gene>
    <name evidence="11" type="primary">LOC100904666</name>
</gene>
<feature type="non-terminal residue" evidence="11">
    <location>
        <position position="1"/>
    </location>
</feature>
<name>A0AAJ6QVG1_9ACAR</name>
<feature type="coiled-coil region" evidence="8">
    <location>
        <begin position="143"/>
        <end position="216"/>
    </location>
</feature>
<feature type="region of interest" description="Disordered" evidence="9">
    <location>
        <begin position="1"/>
        <end position="50"/>
    </location>
</feature>